<evidence type="ECO:0000256" key="1">
    <source>
        <dbReference type="ARBA" id="ARBA00007487"/>
    </source>
</evidence>
<dbReference type="Gene3D" id="1.20.1200.10">
    <property type="entry name" value="Cobalamin adenosyltransferase-like"/>
    <property type="match status" value="1"/>
</dbReference>
<comment type="pathway">
    <text evidence="6">Cofactor biosynthesis; adenosylcobalamin biosynthesis; adenosylcobalamin from cob(II)yrinate a,c-diamide: step 2/7.</text>
</comment>
<dbReference type="EC" id="2.5.1.17" evidence="6"/>
<evidence type="ECO:0000256" key="3">
    <source>
        <dbReference type="ARBA" id="ARBA00022679"/>
    </source>
</evidence>
<dbReference type="RefSeq" id="WP_142604135.1">
    <property type="nucleotide sequence ID" value="NZ_FXSZ01000006.1"/>
</dbReference>
<keyword evidence="4 6" id="KW-0547">Nucleotide-binding</keyword>
<dbReference type="Pfam" id="PF01923">
    <property type="entry name" value="Cob_adeno_trans"/>
    <property type="match status" value="1"/>
</dbReference>
<evidence type="ECO:0000256" key="4">
    <source>
        <dbReference type="ARBA" id="ARBA00022741"/>
    </source>
</evidence>
<sequence length="184" mass="21018">MKIYTKTGDKGTTGLIGGTRVPKHHLRIEAYGTVDELNSYIGLIRDQQIDPEYKHILKEIQDRLFTVGALLASDPEKSKMKVPDLNEADISLLEKQMDLMNEELPELRNFILPGGHTIVSYCHLARCVCRRAERLSVQLAEESVMNELVLKYLNRLSDYLFVLSRKVAADLNAEEYIWVPRTNS</sequence>
<evidence type="ECO:0000313" key="8">
    <source>
        <dbReference type="EMBL" id="SMO69401.1"/>
    </source>
</evidence>
<dbReference type="OrthoDB" id="9778896at2"/>
<dbReference type="FunFam" id="1.20.1200.10:FF:000001">
    <property type="entry name" value="Cob(I)yrinic acid a,c-diamide adenosyltransferase"/>
    <property type="match status" value="1"/>
</dbReference>
<protein>
    <recommendedName>
        <fullName evidence="6">Corrinoid adenosyltransferase</fullName>
        <ecNumber evidence="6">2.5.1.17</ecNumber>
    </recommendedName>
    <alternativeName>
        <fullName evidence="6">Cob(II)alamin adenosyltransferase</fullName>
    </alternativeName>
    <alternativeName>
        <fullName evidence="6">Cob(II)yrinic acid a,c-diamide adenosyltransferase</fullName>
    </alternativeName>
    <alternativeName>
        <fullName evidence="6">Cobinamide/cobalamin adenosyltransferase</fullName>
    </alternativeName>
</protein>
<evidence type="ECO:0000256" key="6">
    <source>
        <dbReference type="RuleBase" id="RU366026"/>
    </source>
</evidence>
<dbReference type="InterPro" id="IPR036451">
    <property type="entry name" value="CblAdoTrfase-like_sf"/>
</dbReference>
<keyword evidence="3 6" id="KW-0808">Transferase</keyword>
<dbReference type="GO" id="GO:0009236">
    <property type="term" value="P:cobalamin biosynthetic process"/>
    <property type="evidence" value="ECO:0007669"/>
    <property type="project" value="UniProtKB-UniRule"/>
</dbReference>
<dbReference type="SUPFAM" id="SSF89028">
    <property type="entry name" value="Cobalamin adenosyltransferase-like"/>
    <property type="match status" value="1"/>
</dbReference>
<evidence type="ECO:0000313" key="9">
    <source>
        <dbReference type="Proteomes" id="UP000315971"/>
    </source>
</evidence>
<dbReference type="InterPro" id="IPR016030">
    <property type="entry name" value="CblAdoTrfase-like"/>
</dbReference>
<proteinExistence type="inferred from homology"/>
<feature type="domain" description="Cobalamin adenosyltransferase-like" evidence="7">
    <location>
        <begin position="3"/>
        <end position="166"/>
    </location>
</feature>
<gene>
    <name evidence="8" type="ORF">SAMN06265350_106175</name>
</gene>
<comment type="similarity">
    <text evidence="1 6">Belongs to the Cob(I)alamin adenosyltransferase family.</text>
</comment>
<keyword evidence="9" id="KW-1185">Reference proteome</keyword>
<comment type="subunit">
    <text evidence="2">Homotrimer.</text>
</comment>
<accession>A0A521DE29</accession>
<dbReference type="PANTHER" id="PTHR12213:SF0">
    <property type="entry name" value="CORRINOID ADENOSYLTRANSFERASE MMAB"/>
    <property type="match status" value="1"/>
</dbReference>
<keyword evidence="5 6" id="KW-0067">ATP-binding</keyword>
<evidence type="ECO:0000256" key="5">
    <source>
        <dbReference type="ARBA" id="ARBA00022840"/>
    </source>
</evidence>
<comment type="catalytic activity">
    <reaction evidence="6">
        <text>2 cob(II)yrinate a,c diamide + reduced [electron-transfer flavoprotein] + 2 ATP = 2 adenosylcob(III)yrinate a,c-diamide + 2 triphosphate + oxidized [electron-transfer flavoprotein] + 3 H(+)</text>
        <dbReference type="Rhea" id="RHEA:11528"/>
        <dbReference type="Rhea" id="RHEA-COMP:10685"/>
        <dbReference type="Rhea" id="RHEA-COMP:10686"/>
        <dbReference type="ChEBI" id="CHEBI:15378"/>
        <dbReference type="ChEBI" id="CHEBI:18036"/>
        <dbReference type="ChEBI" id="CHEBI:30616"/>
        <dbReference type="ChEBI" id="CHEBI:57692"/>
        <dbReference type="ChEBI" id="CHEBI:58307"/>
        <dbReference type="ChEBI" id="CHEBI:58503"/>
        <dbReference type="ChEBI" id="CHEBI:58537"/>
        <dbReference type="EC" id="2.5.1.17"/>
    </reaction>
</comment>
<organism evidence="8 9">
    <name type="scientific">Solitalea koreensis</name>
    <dbReference type="NCBI Taxonomy" id="543615"/>
    <lineage>
        <taxon>Bacteria</taxon>
        <taxon>Pseudomonadati</taxon>
        <taxon>Bacteroidota</taxon>
        <taxon>Sphingobacteriia</taxon>
        <taxon>Sphingobacteriales</taxon>
        <taxon>Sphingobacteriaceae</taxon>
        <taxon>Solitalea</taxon>
    </lineage>
</organism>
<dbReference type="NCBIfam" id="TIGR00636">
    <property type="entry name" value="PduO_Nterm"/>
    <property type="match status" value="1"/>
</dbReference>
<dbReference type="GO" id="GO:0005524">
    <property type="term" value="F:ATP binding"/>
    <property type="evidence" value="ECO:0007669"/>
    <property type="project" value="UniProtKB-UniRule"/>
</dbReference>
<keyword evidence="6" id="KW-0169">Cobalamin biosynthesis</keyword>
<name>A0A521DE29_9SPHI</name>
<dbReference type="InterPro" id="IPR029499">
    <property type="entry name" value="PduO-typ"/>
</dbReference>
<evidence type="ECO:0000256" key="2">
    <source>
        <dbReference type="ARBA" id="ARBA00011233"/>
    </source>
</evidence>
<dbReference type="EMBL" id="FXSZ01000006">
    <property type="protein sequence ID" value="SMO69401.1"/>
    <property type="molecule type" value="Genomic_DNA"/>
</dbReference>
<reference evidence="8 9" key="1">
    <citation type="submission" date="2017-05" db="EMBL/GenBank/DDBJ databases">
        <authorList>
            <person name="Varghese N."/>
            <person name="Submissions S."/>
        </authorList>
    </citation>
    <scope>NUCLEOTIDE SEQUENCE [LARGE SCALE GENOMIC DNA]</scope>
    <source>
        <strain evidence="8 9">DSM 21342</strain>
    </source>
</reference>
<dbReference type="PANTHER" id="PTHR12213">
    <property type="entry name" value="CORRINOID ADENOSYLTRANSFERASE"/>
    <property type="match status" value="1"/>
</dbReference>
<comment type="catalytic activity">
    <reaction evidence="6">
        <text>2 cob(II)alamin + reduced [electron-transfer flavoprotein] + 2 ATP = 2 adenosylcob(III)alamin + 2 triphosphate + oxidized [electron-transfer flavoprotein] + 3 H(+)</text>
        <dbReference type="Rhea" id="RHEA:28671"/>
        <dbReference type="Rhea" id="RHEA-COMP:10685"/>
        <dbReference type="Rhea" id="RHEA-COMP:10686"/>
        <dbReference type="ChEBI" id="CHEBI:15378"/>
        <dbReference type="ChEBI" id="CHEBI:16304"/>
        <dbReference type="ChEBI" id="CHEBI:18036"/>
        <dbReference type="ChEBI" id="CHEBI:18408"/>
        <dbReference type="ChEBI" id="CHEBI:30616"/>
        <dbReference type="ChEBI" id="CHEBI:57692"/>
        <dbReference type="ChEBI" id="CHEBI:58307"/>
        <dbReference type="EC" id="2.5.1.17"/>
    </reaction>
</comment>
<dbReference type="UniPathway" id="UPA00148">
    <property type="reaction ID" value="UER00233"/>
</dbReference>
<dbReference type="AlphaFoldDB" id="A0A521DE29"/>
<dbReference type="Proteomes" id="UP000315971">
    <property type="component" value="Unassembled WGS sequence"/>
</dbReference>
<evidence type="ECO:0000259" key="7">
    <source>
        <dbReference type="Pfam" id="PF01923"/>
    </source>
</evidence>
<dbReference type="GO" id="GO:0008817">
    <property type="term" value="F:corrinoid adenosyltransferase activity"/>
    <property type="evidence" value="ECO:0007669"/>
    <property type="project" value="UniProtKB-UniRule"/>
</dbReference>